<proteinExistence type="predicted"/>
<comment type="caution">
    <text evidence="1">The sequence shown here is derived from an EMBL/GenBank/DDBJ whole genome shotgun (WGS) entry which is preliminary data.</text>
</comment>
<protein>
    <submittedName>
        <fullName evidence="1">Glycosyltransferase family 4 protein</fullName>
    </submittedName>
</protein>
<evidence type="ECO:0000313" key="2">
    <source>
        <dbReference type="Proteomes" id="UP000814033"/>
    </source>
</evidence>
<organism evidence="1 2">
    <name type="scientific">Auriscalpium vulgare</name>
    <dbReference type="NCBI Taxonomy" id="40419"/>
    <lineage>
        <taxon>Eukaryota</taxon>
        <taxon>Fungi</taxon>
        <taxon>Dikarya</taxon>
        <taxon>Basidiomycota</taxon>
        <taxon>Agaricomycotina</taxon>
        <taxon>Agaricomycetes</taxon>
        <taxon>Russulales</taxon>
        <taxon>Auriscalpiaceae</taxon>
        <taxon>Auriscalpium</taxon>
    </lineage>
</organism>
<dbReference type="Proteomes" id="UP000814033">
    <property type="component" value="Unassembled WGS sequence"/>
</dbReference>
<reference evidence="1" key="2">
    <citation type="journal article" date="2022" name="New Phytol.">
        <title>Evolutionary transition to the ectomycorrhizal habit in the genomes of a hyperdiverse lineage of mushroom-forming fungi.</title>
        <authorList>
            <person name="Looney B."/>
            <person name="Miyauchi S."/>
            <person name="Morin E."/>
            <person name="Drula E."/>
            <person name="Courty P.E."/>
            <person name="Kohler A."/>
            <person name="Kuo A."/>
            <person name="LaButti K."/>
            <person name="Pangilinan J."/>
            <person name="Lipzen A."/>
            <person name="Riley R."/>
            <person name="Andreopoulos W."/>
            <person name="He G."/>
            <person name="Johnson J."/>
            <person name="Nolan M."/>
            <person name="Tritt A."/>
            <person name="Barry K.W."/>
            <person name="Grigoriev I.V."/>
            <person name="Nagy L.G."/>
            <person name="Hibbett D."/>
            <person name="Henrissat B."/>
            <person name="Matheny P.B."/>
            <person name="Labbe J."/>
            <person name="Martin F.M."/>
        </authorList>
    </citation>
    <scope>NUCLEOTIDE SEQUENCE</scope>
    <source>
        <strain evidence="1">FP105234-sp</strain>
    </source>
</reference>
<accession>A0ACB8RS28</accession>
<evidence type="ECO:0000313" key="1">
    <source>
        <dbReference type="EMBL" id="KAI0046923.1"/>
    </source>
</evidence>
<dbReference type="EMBL" id="MU275914">
    <property type="protein sequence ID" value="KAI0046923.1"/>
    <property type="molecule type" value="Genomic_DNA"/>
</dbReference>
<name>A0ACB8RS28_9AGAM</name>
<sequence>MRIAFIHPDLGIGGAERLVVDAALGLQRLGHTVAIYTSHHDPSHCFDETRDGTLKVHAVVPPFPRSVNGKFHILLAHLRQLHLTQHLLRTSAPNYDVYFVDQLSTCVPFLRSFARKRVVFYCHFPDKLLANGEFVEGKMRKNGSVLKRAYRLPMDLLEEVTTRNADIILANSRFTAGVFRAYFPSIKRDPRVVHPGINLSAYELPADIGSDPDVLQVTSDRPTLLSLNRFEKKKNAALAVDAFSLLKKEPVREGRSDLDSARLVIAGGYDPRLEDNMMTLVSLIDRAKSHSLTYNIVTPTTAASPTALPPFNTTTANPDILLLLNFTTAQRAALLHASSTRALLYTPANEHFGIGPVEAMSCGLPVLACSSGGPTESVVDAPPELRTGWLRRPDAGVWAAALREIVDLSGEERETLRERARSRAREHFGMDAMARALEEAVVEAVGMGPVSVSSFVWYTLFVLVALLSFFVGRLYA</sequence>
<keyword evidence="2" id="KW-1185">Reference proteome</keyword>
<gene>
    <name evidence="1" type="ORF">FA95DRAFT_1541871</name>
</gene>
<reference evidence="1" key="1">
    <citation type="submission" date="2021-02" db="EMBL/GenBank/DDBJ databases">
        <authorList>
            <consortium name="DOE Joint Genome Institute"/>
            <person name="Ahrendt S."/>
            <person name="Looney B.P."/>
            <person name="Miyauchi S."/>
            <person name="Morin E."/>
            <person name="Drula E."/>
            <person name="Courty P.E."/>
            <person name="Chicoki N."/>
            <person name="Fauchery L."/>
            <person name="Kohler A."/>
            <person name="Kuo A."/>
            <person name="Labutti K."/>
            <person name="Pangilinan J."/>
            <person name="Lipzen A."/>
            <person name="Riley R."/>
            <person name="Andreopoulos W."/>
            <person name="He G."/>
            <person name="Johnson J."/>
            <person name="Barry K.W."/>
            <person name="Grigoriev I.V."/>
            <person name="Nagy L."/>
            <person name="Hibbett D."/>
            <person name="Henrissat B."/>
            <person name="Matheny P.B."/>
            <person name="Labbe J."/>
            <person name="Martin F."/>
        </authorList>
    </citation>
    <scope>NUCLEOTIDE SEQUENCE</scope>
    <source>
        <strain evidence="1">FP105234-sp</strain>
    </source>
</reference>